<reference evidence="2" key="1">
    <citation type="journal article" date="2023" name="Science">
        <title>Elucidation of the pathway for biosynthesis of saponin adjuvants from the soapbark tree.</title>
        <authorList>
            <person name="Reed J."/>
            <person name="Orme A."/>
            <person name="El-Demerdash A."/>
            <person name="Owen C."/>
            <person name="Martin L.B.B."/>
            <person name="Misra R.C."/>
            <person name="Kikuchi S."/>
            <person name="Rejzek M."/>
            <person name="Martin A.C."/>
            <person name="Harkess A."/>
            <person name="Leebens-Mack J."/>
            <person name="Louveau T."/>
            <person name="Stephenson M.J."/>
            <person name="Osbourn A."/>
        </authorList>
    </citation>
    <scope>NUCLEOTIDE SEQUENCE</scope>
    <source>
        <strain evidence="2">S10</strain>
    </source>
</reference>
<dbReference type="KEGG" id="qsa:O6P43_003118"/>
<evidence type="ECO:0000313" key="3">
    <source>
        <dbReference type="Proteomes" id="UP001163823"/>
    </source>
</evidence>
<dbReference type="PANTHER" id="PTHR35719:SF2">
    <property type="entry name" value="ABC TRANSMEMBRANE TYPE-1 DOMAIN-CONTAINING PROTEIN"/>
    <property type="match status" value="1"/>
</dbReference>
<evidence type="ECO:0000256" key="1">
    <source>
        <dbReference type="SAM" id="MobiDB-lite"/>
    </source>
</evidence>
<sequence>MRTWQMGAHYDTQLCSIFPQPLPQHRQWLLVPVTPTFPSPIQSPKAETFSYSRILCSAKYRRLDPNAETQRFSFKFRGEGDEDDDEVEDEVAGGASGKKRRWWSDELPRIDEGVGGILDEAIDRVWILKVFRSYGWTLPFIIVSLLLATGPKAFLMALALPLGQSAISLALEKLWGGADVKPKRKSRKRRKPSARTVSGVTMEEEEDDETEKTRKGKTGYQSWAVGDVSTAGRSNQDAANFGGWGELDTLRSAERAERSSRRRDGQQRMPMGKGNKLNRRQRRGGTPLLLRLLIAIFPFLDSWTKML</sequence>
<dbReference type="Proteomes" id="UP001163823">
    <property type="component" value="Chromosome 2"/>
</dbReference>
<dbReference type="PANTHER" id="PTHR35719">
    <property type="entry name" value="OS01G0680600 PROTEIN"/>
    <property type="match status" value="1"/>
</dbReference>
<dbReference type="AlphaFoldDB" id="A0AAD7QEA6"/>
<keyword evidence="2" id="KW-0812">Transmembrane</keyword>
<organism evidence="2 3">
    <name type="scientific">Quillaja saponaria</name>
    <name type="common">Soap bark tree</name>
    <dbReference type="NCBI Taxonomy" id="32244"/>
    <lineage>
        <taxon>Eukaryota</taxon>
        <taxon>Viridiplantae</taxon>
        <taxon>Streptophyta</taxon>
        <taxon>Embryophyta</taxon>
        <taxon>Tracheophyta</taxon>
        <taxon>Spermatophyta</taxon>
        <taxon>Magnoliopsida</taxon>
        <taxon>eudicotyledons</taxon>
        <taxon>Gunneridae</taxon>
        <taxon>Pentapetalae</taxon>
        <taxon>rosids</taxon>
        <taxon>fabids</taxon>
        <taxon>Fabales</taxon>
        <taxon>Quillajaceae</taxon>
        <taxon>Quillaja</taxon>
    </lineage>
</organism>
<evidence type="ECO:0000313" key="2">
    <source>
        <dbReference type="EMBL" id="KAJ7979754.1"/>
    </source>
</evidence>
<keyword evidence="2" id="KW-0472">Membrane</keyword>
<feature type="compositionally biased region" description="Basic and acidic residues" evidence="1">
    <location>
        <begin position="252"/>
        <end position="266"/>
    </location>
</feature>
<dbReference type="EMBL" id="JARAOO010000002">
    <property type="protein sequence ID" value="KAJ7979754.1"/>
    <property type="molecule type" value="Genomic_DNA"/>
</dbReference>
<comment type="caution">
    <text evidence="2">The sequence shown here is derived from an EMBL/GenBank/DDBJ whole genome shotgun (WGS) entry which is preliminary data.</text>
</comment>
<name>A0AAD7QEA6_QUISA</name>
<gene>
    <name evidence="2" type="ORF">O6P43_003118</name>
</gene>
<proteinExistence type="predicted"/>
<feature type="compositionally biased region" description="Basic residues" evidence="1">
    <location>
        <begin position="182"/>
        <end position="193"/>
    </location>
</feature>
<feature type="region of interest" description="Disordered" evidence="1">
    <location>
        <begin position="180"/>
        <end position="218"/>
    </location>
</feature>
<protein>
    <submittedName>
        <fullName evidence="2">Transmembrane protein</fullName>
    </submittedName>
</protein>
<keyword evidence="3" id="KW-1185">Reference proteome</keyword>
<feature type="region of interest" description="Disordered" evidence="1">
    <location>
        <begin position="252"/>
        <end position="282"/>
    </location>
</feature>
<accession>A0AAD7QEA6</accession>